<proteinExistence type="predicted"/>
<reference evidence="1" key="1">
    <citation type="submission" date="2020-05" db="EMBL/GenBank/DDBJ databases">
        <authorList>
            <person name="Chiriac C."/>
            <person name="Salcher M."/>
            <person name="Ghai R."/>
            <person name="Kavagutti S V."/>
        </authorList>
    </citation>
    <scope>NUCLEOTIDE SEQUENCE</scope>
</reference>
<name>A0A6J5RY57_9CAUD</name>
<dbReference type="EMBL" id="LR797252">
    <property type="protein sequence ID" value="CAB4197014.1"/>
    <property type="molecule type" value="Genomic_DNA"/>
</dbReference>
<organism evidence="1">
    <name type="scientific">uncultured Caudovirales phage</name>
    <dbReference type="NCBI Taxonomy" id="2100421"/>
    <lineage>
        <taxon>Viruses</taxon>
        <taxon>Duplodnaviria</taxon>
        <taxon>Heunggongvirae</taxon>
        <taxon>Uroviricota</taxon>
        <taxon>Caudoviricetes</taxon>
        <taxon>Peduoviridae</taxon>
        <taxon>Maltschvirus</taxon>
        <taxon>Maltschvirus maltsch</taxon>
    </lineage>
</organism>
<accession>A0A6J5RY57</accession>
<protein>
    <submittedName>
        <fullName evidence="1">Uncharacterized protein</fullName>
    </submittedName>
</protein>
<sequence length="62" mass="6865">MSNKNVTIDLKARQDVDGQTFYVGKIKAPVLIDCSNGAVFLVFVSDKGEEQMQIALMDNKDD</sequence>
<gene>
    <name evidence="1" type="ORF">UFOVP1290_534</name>
</gene>
<evidence type="ECO:0000313" key="1">
    <source>
        <dbReference type="EMBL" id="CAB4197014.1"/>
    </source>
</evidence>